<dbReference type="PANTHER" id="PTHR31476">
    <property type="entry name" value="PROTEIN WHAT'S THIS FACTOR 1 HOMOLOG, CHLOROPLASTIC"/>
    <property type="match status" value="1"/>
</dbReference>
<dbReference type="InterPro" id="IPR021099">
    <property type="entry name" value="PORR_domain"/>
</dbReference>
<proteinExistence type="predicted"/>
<dbReference type="Proteomes" id="UP001345219">
    <property type="component" value="Chromosome 6"/>
</dbReference>
<evidence type="ECO:0000259" key="1">
    <source>
        <dbReference type="Pfam" id="PF11955"/>
    </source>
</evidence>
<dbReference type="EMBL" id="JAXIOK010000013">
    <property type="protein sequence ID" value="KAK4756290.1"/>
    <property type="molecule type" value="Genomic_DNA"/>
</dbReference>
<reference evidence="2 3" key="1">
    <citation type="journal article" date="2023" name="Hortic Res">
        <title>Pangenome of water caltrop reveals structural variations and asymmetric subgenome divergence after allopolyploidization.</title>
        <authorList>
            <person name="Zhang X."/>
            <person name="Chen Y."/>
            <person name="Wang L."/>
            <person name="Yuan Y."/>
            <person name="Fang M."/>
            <person name="Shi L."/>
            <person name="Lu R."/>
            <person name="Comes H.P."/>
            <person name="Ma Y."/>
            <person name="Chen Y."/>
            <person name="Huang G."/>
            <person name="Zhou Y."/>
            <person name="Zheng Z."/>
            <person name="Qiu Y."/>
        </authorList>
    </citation>
    <scope>NUCLEOTIDE SEQUENCE [LARGE SCALE GENOMIC DNA]</scope>
    <source>
        <tissue evidence="2">Roots</tissue>
    </source>
</reference>
<keyword evidence="3" id="KW-1185">Reference proteome</keyword>
<accession>A0AAN7Q3U5</accession>
<evidence type="ECO:0000313" key="2">
    <source>
        <dbReference type="EMBL" id="KAK4756290.1"/>
    </source>
</evidence>
<name>A0AAN7Q3U5_9MYRT</name>
<dbReference type="InterPro" id="IPR045040">
    <property type="entry name" value="PORR_fam"/>
</dbReference>
<dbReference type="Pfam" id="PF11955">
    <property type="entry name" value="PORR"/>
    <property type="match status" value="1"/>
</dbReference>
<protein>
    <recommendedName>
        <fullName evidence="1">PORR domain-containing protein</fullName>
    </recommendedName>
</protein>
<organism evidence="2 3">
    <name type="scientific">Trapa incisa</name>
    <dbReference type="NCBI Taxonomy" id="236973"/>
    <lineage>
        <taxon>Eukaryota</taxon>
        <taxon>Viridiplantae</taxon>
        <taxon>Streptophyta</taxon>
        <taxon>Embryophyta</taxon>
        <taxon>Tracheophyta</taxon>
        <taxon>Spermatophyta</taxon>
        <taxon>Magnoliopsida</taxon>
        <taxon>eudicotyledons</taxon>
        <taxon>Gunneridae</taxon>
        <taxon>Pentapetalae</taxon>
        <taxon>rosids</taxon>
        <taxon>malvids</taxon>
        <taxon>Myrtales</taxon>
        <taxon>Lythraceae</taxon>
        <taxon>Trapa</taxon>
    </lineage>
</organism>
<dbReference type="PANTHER" id="PTHR31476:SF11">
    <property type="entry name" value="UBIQUITIN CARBOXYL-TERMINAL HYDROLASE FAMILY PROTEIN"/>
    <property type="match status" value="1"/>
</dbReference>
<dbReference type="AlphaFoldDB" id="A0AAN7Q3U5"/>
<comment type="caution">
    <text evidence="2">The sequence shown here is derived from an EMBL/GenBank/DDBJ whole genome shotgun (WGS) entry which is preliminary data.</text>
</comment>
<feature type="domain" description="PORR" evidence="1">
    <location>
        <begin position="71"/>
        <end position="407"/>
    </location>
</feature>
<gene>
    <name evidence="2" type="ORF">SAY87_006417</name>
</gene>
<dbReference type="GO" id="GO:0003723">
    <property type="term" value="F:RNA binding"/>
    <property type="evidence" value="ECO:0007669"/>
    <property type="project" value="InterPro"/>
</dbReference>
<sequence>MIYIGLMLYHIINQLRSAKCLYLPPHTIFAPAAAVHHIVWPSDLLLQSGSIWIHARPKSGGPGRPKKKIYHRVHELDRVMDLRKKPTLILQLKSIIQSQRNQSLLLRDLEKQVGFVQKWNFMAILEKYPSIFRVSGGVDGSPPSISLTQKAEKVAGEEAQAREAMESIVVKNLRKLLMLSVDCRIPLVKIELIESQLALPRDFKNMLIPKYPEFFSVKNINGVDCLQLEHWDSGLAITSREEWLSREGVLMQKSGSKKVRISNDGNYLGPFAFRMKYPAGFRPNVSFLKEVERWQKMDFPSPYCNARRVETSDPKARKRVVGVLHELLSLAIEKRLTCAQMDAFGKELFLPSRLVLCLIKYQGIFYITNKGERGSVFLKEAYDESSNLVDKCHLLVFNDKFVELCGRTSTSLCSQAAYPRSPSRS</sequence>
<evidence type="ECO:0000313" key="3">
    <source>
        <dbReference type="Proteomes" id="UP001345219"/>
    </source>
</evidence>